<dbReference type="SUPFAM" id="SSF47072">
    <property type="entry name" value="Cysteine alpha-hairpin motif"/>
    <property type="match status" value="1"/>
</dbReference>
<reference evidence="6" key="2">
    <citation type="submission" date="2025-08" db="UniProtKB">
        <authorList>
            <consortium name="Ensembl"/>
        </authorList>
    </citation>
    <scope>IDENTIFICATION</scope>
</reference>
<dbReference type="PROSITE" id="PS51808">
    <property type="entry name" value="CHCH"/>
    <property type="match status" value="1"/>
</dbReference>
<gene>
    <name evidence="6" type="primary">CHCHD7</name>
</gene>
<proteinExistence type="inferred from homology"/>
<keyword evidence="2" id="KW-0496">Mitochondrion</keyword>
<dbReference type="Gene3D" id="1.10.287.1130">
    <property type="entry name" value="CytochromE C oxidase copper chaperone"/>
    <property type="match status" value="1"/>
</dbReference>
<keyword evidence="3" id="KW-1015">Disulfide bond</keyword>
<dbReference type="PANTHER" id="PTHR46811">
    <property type="entry name" value="COILED-COIL-HELIX-COILED-COIL-HELIX DOMAIN-CONTAINING PROTEIN 7"/>
    <property type="match status" value="1"/>
</dbReference>
<dbReference type="GO" id="GO:0033108">
    <property type="term" value="P:mitochondrial respiratory chain complex assembly"/>
    <property type="evidence" value="ECO:0007669"/>
    <property type="project" value="TreeGrafter"/>
</dbReference>
<dbReference type="PANTHER" id="PTHR46811:SF1">
    <property type="entry name" value="COILED-COIL-HELIX-COILED-COIL-HELIX DOMAIN-CONTAINING PROTEIN 7"/>
    <property type="match status" value="1"/>
</dbReference>
<dbReference type="InterPro" id="IPR009069">
    <property type="entry name" value="Cys_alpha_HP_mot_SF"/>
</dbReference>
<dbReference type="Proteomes" id="UP000472272">
    <property type="component" value="Chromosome 7"/>
</dbReference>
<accession>A0A670IMG8</accession>
<keyword evidence="7" id="KW-1185">Reference proteome</keyword>
<name>A0A670IMG8_PODMU</name>
<dbReference type="OMA" id="QELSYKC"/>
<evidence type="ECO:0000256" key="1">
    <source>
        <dbReference type="ARBA" id="ARBA00004569"/>
    </source>
</evidence>
<dbReference type="AlphaFoldDB" id="A0A670IMG8"/>
<evidence type="ECO:0000256" key="5">
    <source>
        <dbReference type="ARBA" id="ARBA00039509"/>
    </source>
</evidence>
<reference evidence="6" key="3">
    <citation type="submission" date="2025-09" db="UniProtKB">
        <authorList>
            <consortium name="Ensembl"/>
        </authorList>
    </citation>
    <scope>IDENTIFICATION</scope>
</reference>
<organism evidence="6 7">
    <name type="scientific">Podarcis muralis</name>
    <name type="common">Wall lizard</name>
    <name type="synonym">Lacerta muralis</name>
    <dbReference type="NCBI Taxonomy" id="64176"/>
    <lineage>
        <taxon>Eukaryota</taxon>
        <taxon>Metazoa</taxon>
        <taxon>Chordata</taxon>
        <taxon>Craniata</taxon>
        <taxon>Vertebrata</taxon>
        <taxon>Euteleostomi</taxon>
        <taxon>Lepidosauria</taxon>
        <taxon>Squamata</taxon>
        <taxon>Bifurcata</taxon>
        <taxon>Unidentata</taxon>
        <taxon>Episquamata</taxon>
        <taxon>Laterata</taxon>
        <taxon>Lacertibaenia</taxon>
        <taxon>Lacertidae</taxon>
        <taxon>Podarcis</taxon>
    </lineage>
</organism>
<dbReference type="InterPro" id="IPR051040">
    <property type="entry name" value="COX23"/>
</dbReference>
<sequence>MTLHRGVIFKVPPQTNIFMPRKLQRLRDHDINPCLVEADASSKCMDKNNYNRDACTLYFLKYKSCKKFWNGIVMQRRKDGIKPDMPTAEEREKILASIGRIPY</sequence>
<dbReference type="Ensembl" id="ENSPMRT00000013292.1">
    <property type="protein sequence ID" value="ENSPMRP00000012447.1"/>
    <property type="gene ID" value="ENSPMRG00000008324.1"/>
</dbReference>
<evidence type="ECO:0000256" key="4">
    <source>
        <dbReference type="ARBA" id="ARBA00038205"/>
    </source>
</evidence>
<evidence type="ECO:0000313" key="7">
    <source>
        <dbReference type="Proteomes" id="UP000472272"/>
    </source>
</evidence>
<evidence type="ECO:0000313" key="6">
    <source>
        <dbReference type="Ensembl" id="ENSPMRP00000012447.1"/>
    </source>
</evidence>
<dbReference type="GO" id="GO:0005758">
    <property type="term" value="C:mitochondrial intermembrane space"/>
    <property type="evidence" value="ECO:0007669"/>
    <property type="project" value="UniProtKB-SubCell"/>
</dbReference>
<protein>
    <recommendedName>
        <fullName evidence="5">Coiled-coil-helix-coiled-coil-helix domain-containing protein 7</fullName>
    </recommendedName>
</protein>
<reference evidence="6 7" key="1">
    <citation type="journal article" date="2019" name="Proc. Natl. Acad. Sci. U.S.A.">
        <title>Regulatory changes in pterin and carotenoid genes underlie balanced color polymorphisms in the wall lizard.</title>
        <authorList>
            <person name="Andrade P."/>
            <person name="Pinho C."/>
            <person name="Perez I de Lanuza G."/>
            <person name="Afonso S."/>
            <person name="Brejcha J."/>
            <person name="Rubin C.J."/>
            <person name="Wallerman O."/>
            <person name="Pereira P."/>
            <person name="Sabatino S.J."/>
            <person name="Bellati A."/>
            <person name="Pellitteri-Rosa D."/>
            <person name="Bosakova Z."/>
            <person name="Bunikis I."/>
            <person name="Carretero M.A."/>
            <person name="Feiner N."/>
            <person name="Marsik P."/>
            <person name="Pauperio F."/>
            <person name="Salvi D."/>
            <person name="Soler L."/>
            <person name="While G.M."/>
            <person name="Uller T."/>
            <person name="Font E."/>
            <person name="Andersson L."/>
            <person name="Carneiro M."/>
        </authorList>
    </citation>
    <scope>NUCLEOTIDE SEQUENCE</scope>
</reference>
<evidence type="ECO:0000256" key="3">
    <source>
        <dbReference type="ARBA" id="ARBA00023157"/>
    </source>
</evidence>
<dbReference type="GeneTree" id="ENSGT00390000001029"/>
<comment type="subcellular location">
    <subcellularLocation>
        <location evidence="1">Mitochondrion intermembrane space</location>
    </subcellularLocation>
</comment>
<evidence type="ECO:0000256" key="2">
    <source>
        <dbReference type="ARBA" id="ARBA00023128"/>
    </source>
</evidence>
<comment type="similarity">
    <text evidence="4">Belongs to the CHCHD7 family.</text>
</comment>